<dbReference type="Proteomes" id="UP000006527">
    <property type="component" value="Segment"/>
</dbReference>
<dbReference type="RefSeq" id="YP_004324054.1">
    <property type="nucleotide sequence ID" value="NC_015287.1"/>
</dbReference>
<dbReference type="OrthoDB" id="37852at10239"/>
<evidence type="ECO:0000313" key="3">
    <source>
        <dbReference type="Proteomes" id="UP000006527"/>
    </source>
</evidence>
<evidence type="ECO:0000256" key="1">
    <source>
        <dbReference type="SAM" id="Phobius"/>
    </source>
</evidence>
<protein>
    <submittedName>
        <fullName evidence="2">Uncharacterized protein</fullName>
    </submittedName>
</protein>
<keyword evidence="1" id="KW-1133">Transmembrane helix</keyword>
<organism evidence="2 3">
    <name type="scientific">Synechococcus phage S-SSM7</name>
    <dbReference type="NCBI Taxonomy" id="445686"/>
    <lineage>
        <taxon>Viruses</taxon>
        <taxon>Duplodnaviria</taxon>
        <taxon>Heunggongvirae</taxon>
        <taxon>Uroviricota</taxon>
        <taxon>Caudoviricetes</taxon>
        <taxon>Pantevenvirales</taxon>
        <taxon>Kyanoviridae</taxon>
        <taxon>Lipsvirus</taxon>
        <taxon>Lipsvirus ssm7</taxon>
    </lineage>
</organism>
<feature type="transmembrane region" description="Helical" evidence="1">
    <location>
        <begin position="61"/>
        <end position="81"/>
    </location>
</feature>
<reference evidence="2 3" key="1">
    <citation type="journal article" date="2010" name="Environ. Microbiol.">
        <title>Genomic analysis of oceanic cyanobacterial myoviruses compared with T4-like myoviruses from diverse hosts and environments.</title>
        <authorList>
            <person name="Sullivan M.B."/>
            <person name="Huang K.H."/>
            <person name="Ignacio-Espinoza J.C."/>
            <person name="Berlin A.M."/>
            <person name="Kelly L."/>
            <person name="Weigele P.R."/>
            <person name="DeFrancesco A.S."/>
            <person name="Kern S.E."/>
            <person name="Thompson L.R."/>
            <person name="Young S."/>
            <person name="Yandava C."/>
            <person name="Fu R."/>
            <person name="Krastins B."/>
            <person name="Chase M."/>
            <person name="Sarracino D."/>
            <person name="Osburne M.S."/>
            <person name="Henn M.R."/>
            <person name="Chisholm S.W."/>
        </authorList>
    </citation>
    <scope>NUCLEOTIDE SEQUENCE [LARGE SCALE GENOMIC DNA]</scope>
    <source>
        <strain evidence="2">8109-3</strain>
    </source>
</reference>
<dbReference type="GeneID" id="10328846"/>
<dbReference type="KEGG" id="vg:10328846"/>
<keyword evidence="1" id="KW-0472">Membrane</keyword>
<dbReference type="EMBL" id="GU071098">
    <property type="protein sequence ID" value="ADO98067.1"/>
    <property type="molecule type" value="Genomic_DNA"/>
</dbReference>
<proteinExistence type="predicted"/>
<keyword evidence="1" id="KW-0812">Transmembrane</keyword>
<accession>E3SKR9</accession>
<sequence length="86" mass="10029">MFLNEGFVMMRHVSPWAAKQRDNLIEKYGDGWQTFHGIVDYVWVIVVALGFAFSPHRGSHLYVFLAFWGSAFTLIYLPMWVSKTNK</sequence>
<feature type="transmembrane region" description="Helical" evidence="1">
    <location>
        <begin position="34"/>
        <end position="54"/>
    </location>
</feature>
<evidence type="ECO:0000313" key="2">
    <source>
        <dbReference type="EMBL" id="ADO98067.1"/>
    </source>
</evidence>
<keyword evidence="3" id="KW-1185">Reference proteome</keyword>
<name>E3SKR9_9CAUD</name>
<gene>
    <name evidence="2" type="ORF">SSSM7_001</name>
</gene>